<dbReference type="Proteomes" id="UP000467385">
    <property type="component" value="Chromosome"/>
</dbReference>
<gene>
    <name evidence="1" type="ORF">MCNS_22260</name>
</gene>
<sequence>MRVSNLLAYIDQASFQGLRVLGRAPLLQFTWIYDHPVDVECLRRFHGNLKHGLLGRRIECSPFPFGRHRWVSATGPADLEIAGQDRARRDVWTWADEHIRLPVDPETGPAWRLGVQPLIGGGAAVSLLVSHSVADAVGLSLSIANAANGVRRDLGYPPPGSRTRRQALLEDGKQTVGSLPGAVRAAVAAARLARAQSENFTASTKQPARQATRAKERQVVVPTVVAYFDLQHWDERSRSLGGTSNSLFGGLAARLGQILGRVDGNGQAKLSWPVDERTNGDTRANAIIGSFVAADPAKVTDSLADLRTDMKRTLTQLSESREDLLAPLPLVPFTPNVMVRMVDRVINRHGSPIGCSNLGELDPAVNRPDGTDADYLAFRMLEPQITNHILDRMGGHLYLASGRVHGLVFVTVAAWTVGGTNTRECLRNSVRQALADFQLSGIVE</sequence>
<protein>
    <submittedName>
        <fullName evidence="1">Uncharacterized protein</fullName>
    </submittedName>
</protein>
<dbReference type="EMBL" id="AP022613">
    <property type="protein sequence ID" value="BBZ39163.1"/>
    <property type="molecule type" value="Genomic_DNA"/>
</dbReference>
<name>A0A1X1SYL8_9MYCO</name>
<proteinExistence type="predicted"/>
<dbReference type="OrthoDB" id="8183309at2"/>
<accession>A0A1X1SYL8</accession>
<dbReference type="AlphaFoldDB" id="A0A1X1SYL8"/>
<reference evidence="1 2" key="1">
    <citation type="journal article" date="2019" name="Emerg. Microbes Infect.">
        <title>Comprehensive subspecies identification of 175 nontuberculous mycobacteria species based on 7547 genomic profiles.</title>
        <authorList>
            <person name="Matsumoto Y."/>
            <person name="Kinjo T."/>
            <person name="Motooka D."/>
            <person name="Nabeya D."/>
            <person name="Jung N."/>
            <person name="Uechi K."/>
            <person name="Horii T."/>
            <person name="Iida T."/>
            <person name="Fujita J."/>
            <person name="Nakamura S."/>
        </authorList>
    </citation>
    <scope>NUCLEOTIDE SEQUENCE [LARGE SCALE GENOMIC DNA]</scope>
    <source>
        <strain evidence="1 2">JCM 14738</strain>
    </source>
</reference>
<organism evidence="1 2">
    <name type="scientific">Mycobacterium conspicuum</name>
    <dbReference type="NCBI Taxonomy" id="44010"/>
    <lineage>
        <taxon>Bacteria</taxon>
        <taxon>Bacillati</taxon>
        <taxon>Actinomycetota</taxon>
        <taxon>Actinomycetes</taxon>
        <taxon>Mycobacteriales</taxon>
        <taxon>Mycobacteriaceae</taxon>
        <taxon>Mycobacterium</taxon>
    </lineage>
</organism>
<evidence type="ECO:0000313" key="1">
    <source>
        <dbReference type="EMBL" id="BBZ39163.1"/>
    </source>
</evidence>
<dbReference type="SUPFAM" id="SSF52777">
    <property type="entry name" value="CoA-dependent acyltransferases"/>
    <property type="match status" value="1"/>
</dbReference>
<evidence type="ECO:0000313" key="2">
    <source>
        <dbReference type="Proteomes" id="UP000467385"/>
    </source>
</evidence>
<dbReference type="STRING" id="44010.AWC00_23730"/>
<keyword evidence="2" id="KW-1185">Reference proteome</keyword>